<dbReference type="SUPFAM" id="SSF81301">
    <property type="entry name" value="Nucleotidyltransferase"/>
    <property type="match status" value="1"/>
</dbReference>
<keyword evidence="5" id="KW-0479">Metal-binding</keyword>
<evidence type="ECO:0000256" key="8">
    <source>
        <dbReference type="ARBA" id="ARBA00022842"/>
    </source>
</evidence>
<dbReference type="Proteomes" id="UP001230207">
    <property type="component" value="Unassembled WGS sequence"/>
</dbReference>
<dbReference type="CDD" id="cd05403">
    <property type="entry name" value="NT_KNTase_like"/>
    <property type="match status" value="1"/>
</dbReference>
<dbReference type="PANTHER" id="PTHR33571">
    <property type="entry name" value="SSL8005 PROTEIN"/>
    <property type="match status" value="1"/>
</dbReference>
<evidence type="ECO:0000256" key="3">
    <source>
        <dbReference type="ARBA" id="ARBA00022679"/>
    </source>
</evidence>
<keyword evidence="7" id="KW-0067">ATP-binding</keyword>
<sequence length="102" mass="11333">MLDSMLRNEAIAQLTRNAKAVRVMGATALYLFGSTVNDQAKAGSDLDIFIEYDASSRFNALDLMSIKLLLEEKLKTAVDITTRDGLHPRLKDDIEKSAIKVF</sequence>
<evidence type="ECO:0000313" key="12">
    <source>
        <dbReference type="Proteomes" id="UP001230207"/>
    </source>
</evidence>
<evidence type="ECO:0000256" key="9">
    <source>
        <dbReference type="ARBA" id="ARBA00038276"/>
    </source>
</evidence>
<evidence type="ECO:0000256" key="5">
    <source>
        <dbReference type="ARBA" id="ARBA00022723"/>
    </source>
</evidence>
<evidence type="ECO:0000256" key="2">
    <source>
        <dbReference type="ARBA" id="ARBA00022649"/>
    </source>
</evidence>
<dbReference type="InterPro" id="IPR043519">
    <property type="entry name" value="NT_sf"/>
</dbReference>
<keyword evidence="3" id="KW-0808">Transferase</keyword>
<comment type="cofactor">
    <cofactor evidence="1">
        <name>Mg(2+)</name>
        <dbReference type="ChEBI" id="CHEBI:18420"/>
    </cofactor>
</comment>
<keyword evidence="4" id="KW-0548">Nucleotidyltransferase</keyword>
<keyword evidence="2" id="KW-1277">Toxin-antitoxin system</keyword>
<evidence type="ECO:0000256" key="4">
    <source>
        <dbReference type="ARBA" id="ARBA00022695"/>
    </source>
</evidence>
<evidence type="ECO:0000256" key="6">
    <source>
        <dbReference type="ARBA" id="ARBA00022741"/>
    </source>
</evidence>
<evidence type="ECO:0000313" key="11">
    <source>
        <dbReference type="EMBL" id="MDQ0319464.1"/>
    </source>
</evidence>
<dbReference type="InterPro" id="IPR052038">
    <property type="entry name" value="Type-VII_TA_antitoxin"/>
</dbReference>
<comment type="similarity">
    <text evidence="9">Belongs to the MntA antitoxin family.</text>
</comment>
<dbReference type="InterPro" id="IPR002934">
    <property type="entry name" value="Polymerase_NTP_transf_dom"/>
</dbReference>
<name>A0ABU0BNZ8_9HYPH</name>
<evidence type="ECO:0000256" key="1">
    <source>
        <dbReference type="ARBA" id="ARBA00001946"/>
    </source>
</evidence>
<evidence type="ECO:0000256" key="7">
    <source>
        <dbReference type="ARBA" id="ARBA00022840"/>
    </source>
</evidence>
<comment type="caution">
    <text evidence="11">The sequence shown here is derived from an EMBL/GenBank/DDBJ whole genome shotgun (WGS) entry which is preliminary data.</text>
</comment>
<dbReference type="EMBL" id="JAUSVF010000001">
    <property type="protein sequence ID" value="MDQ0319464.1"/>
    <property type="molecule type" value="Genomic_DNA"/>
</dbReference>
<evidence type="ECO:0000259" key="10">
    <source>
        <dbReference type="Pfam" id="PF01909"/>
    </source>
</evidence>
<feature type="domain" description="Polymerase nucleotidyl transferase" evidence="10">
    <location>
        <begin position="27"/>
        <end position="101"/>
    </location>
</feature>
<accession>A0ABU0BNZ8</accession>
<keyword evidence="8" id="KW-0460">Magnesium</keyword>
<dbReference type="Pfam" id="PF01909">
    <property type="entry name" value="NTP_transf_2"/>
    <property type="match status" value="1"/>
</dbReference>
<keyword evidence="12" id="KW-1185">Reference proteome</keyword>
<gene>
    <name evidence="11" type="ORF">QO002_001602</name>
</gene>
<proteinExistence type="inferred from homology"/>
<protein>
    <submittedName>
        <fullName evidence="11">Nucleotidyltransferase</fullName>
    </submittedName>
</protein>
<dbReference type="PANTHER" id="PTHR33571:SF12">
    <property type="entry name" value="BSL3053 PROTEIN"/>
    <property type="match status" value="1"/>
</dbReference>
<keyword evidence="6" id="KW-0547">Nucleotide-binding</keyword>
<organism evidence="11 12">
    <name type="scientific">Pararhizobium capsulatum DSM 1112</name>
    <dbReference type="NCBI Taxonomy" id="1121113"/>
    <lineage>
        <taxon>Bacteria</taxon>
        <taxon>Pseudomonadati</taxon>
        <taxon>Pseudomonadota</taxon>
        <taxon>Alphaproteobacteria</taxon>
        <taxon>Hyphomicrobiales</taxon>
        <taxon>Rhizobiaceae</taxon>
        <taxon>Rhizobium/Agrobacterium group</taxon>
        <taxon>Pararhizobium</taxon>
    </lineage>
</organism>
<reference evidence="11 12" key="1">
    <citation type="submission" date="2023-07" db="EMBL/GenBank/DDBJ databases">
        <title>Genomic Encyclopedia of Type Strains, Phase IV (KMG-IV): sequencing the most valuable type-strain genomes for metagenomic binning, comparative biology and taxonomic classification.</title>
        <authorList>
            <person name="Goeker M."/>
        </authorList>
    </citation>
    <scope>NUCLEOTIDE SEQUENCE [LARGE SCALE GENOMIC DNA]</scope>
    <source>
        <strain evidence="11 12">DSM 1112</strain>
    </source>
</reference>
<dbReference type="Gene3D" id="3.30.460.10">
    <property type="entry name" value="Beta Polymerase, domain 2"/>
    <property type="match status" value="1"/>
</dbReference>